<feature type="compositionally biased region" description="Polar residues" evidence="5">
    <location>
        <begin position="89"/>
        <end position="117"/>
    </location>
</feature>
<dbReference type="GO" id="GO:0005634">
    <property type="term" value="C:nucleus"/>
    <property type="evidence" value="ECO:0007669"/>
    <property type="project" value="UniProtKB-SubCell"/>
</dbReference>
<feature type="region of interest" description="Disordered" evidence="5">
    <location>
        <begin position="72"/>
        <end position="118"/>
    </location>
</feature>
<evidence type="ECO:0000259" key="6">
    <source>
        <dbReference type="PROSITE" id="PS50888"/>
    </source>
</evidence>
<keyword evidence="8" id="KW-1185">Reference proteome</keyword>
<feature type="domain" description="BHLH" evidence="6">
    <location>
        <begin position="323"/>
        <end position="431"/>
    </location>
</feature>
<dbReference type="OrthoDB" id="690068at2759"/>
<dbReference type="SMART" id="SM00353">
    <property type="entry name" value="HLH"/>
    <property type="match status" value="1"/>
</dbReference>
<evidence type="ECO:0000256" key="1">
    <source>
        <dbReference type="ARBA" id="ARBA00004123"/>
    </source>
</evidence>
<dbReference type="PROSITE" id="PS50888">
    <property type="entry name" value="BHLH"/>
    <property type="match status" value="1"/>
</dbReference>
<feature type="region of interest" description="Disordered" evidence="5">
    <location>
        <begin position="1"/>
        <end position="31"/>
    </location>
</feature>
<dbReference type="GO" id="GO:0000978">
    <property type="term" value="F:RNA polymerase II cis-regulatory region sequence-specific DNA binding"/>
    <property type="evidence" value="ECO:0007669"/>
    <property type="project" value="TreeGrafter"/>
</dbReference>
<feature type="region of interest" description="Disordered" evidence="5">
    <location>
        <begin position="240"/>
        <end position="335"/>
    </location>
</feature>
<feature type="compositionally biased region" description="Low complexity" evidence="5">
    <location>
        <begin position="389"/>
        <end position="403"/>
    </location>
</feature>
<dbReference type="GO" id="GO:0046983">
    <property type="term" value="F:protein dimerization activity"/>
    <property type="evidence" value="ECO:0007669"/>
    <property type="project" value="InterPro"/>
</dbReference>
<dbReference type="InterPro" id="IPR036638">
    <property type="entry name" value="HLH_DNA-bd_sf"/>
</dbReference>
<feature type="compositionally biased region" description="Low complexity" evidence="5">
    <location>
        <begin position="72"/>
        <end position="88"/>
    </location>
</feature>
<evidence type="ECO:0000256" key="3">
    <source>
        <dbReference type="ARBA" id="ARBA00023163"/>
    </source>
</evidence>
<dbReference type="CDD" id="cd11387">
    <property type="entry name" value="bHLHzip_USF_MITF"/>
    <property type="match status" value="1"/>
</dbReference>
<feature type="compositionally biased region" description="Polar residues" evidence="5">
    <location>
        <begin position="368"/>
        <end position="379"/>
    </location>
</feature>
<dbReference type="Gene3D" id="4.10.280.10">
    <property type="entry name" value="Helix-loop-helix DNA-binding domain"/>
    <property type="match status" value="1"/>
</dbReference>
<feature type="compositionally biased region" description="Polar residues" evidence="5">
    <location>
        <begin position="1"/>
        <end position="23"/>
    </location>
</feature>
<keyword evidence="2" id="KW-0805">Transcription regulation</keyword>
<evidence type="ECO:0000256" key="5">
    <source>
        <dbReference type="SAM" id="MobiDB-lite"/>
    </source>
</evidence>
<reference evidence="7" key="1">
    <citation type="journal article" date="2020" name="Stud. Mycol.">
        <title>101 Dothideomycetes genomes: a test case for predicting lifestyles and emergence of pathogens.</title>
        <authorList>
            <person name="Haridas S."/>
            <person name="Albert R."/>
            <person name="Binder M."/>
            <person name="Bloem J."/>
            <person name="Labutti K."/>
            <person name="Salamov A."/>
            <person name="Andreopoulos B."/>
            <person name="Baker S."/>
            <person name="Barry K."/>
            <person name="Bills G."/>
            <person name="Bluhm B."/>
            <person name="Cannon C."/>
            <person name="Castanera R."/>
            <person name="Culley D."/>
            <person name="Daum C."/>
            <person name="Ezra D."/>
            <person name="Gonzalez J."/>
            <person name="Henrissat B."/>
            <person name="Kuo A."/>
            <person name="Liang C."/>
            <person name="Lipzen A."/>
            <person name="Lutzoni F."/>
            <person name="Magnuson J."/>
            <person name="Mondo S."/>
            <person name="Nolan M."/>
            <person name="Ohm R."/>
            <person name="Pangilinan J."/>
            <person name="Park H.-J."/>
            <person name="Ramirez L."/>
            <person name="Alfaro M."/>
            <person name="Sun H."/>
            <person name="Tritt A."/>
            <person name="Yoshinaga Y."/>
            <person name="Zwiers L.-H."/>
            <person name="Turgeon B."/>
            <person name="Goodwin S."/>
            <person name="Spatafora J."/>
            <person name="Crous P."/>
            <person name="Grigoriev I."/>
        </authorList>
    </citation>
    <scope>NUCLEOTIDE SEQUENCE</scope>
    <source>
        <strain evidence="7">CBS 116435</strain>
    </source>
</reference>
<dbReference type="InterPro" id="IPR051732">
    <property type="entry name" value="USF"/>
</dbReference>
<keyword evidence="3" id="KW-0804">Transcription</keyword>
<proteinExistence type="predicted"/>
<accession>A0A9P4Q437</accession>
<dbReference type="SUPFAM" id="SSF47459">
    <property type="entry name" value="HLH, helix-loop-helix DNA-binding domain"/>
    <property type="match status" value="1"/>
</dbReference>
<dbReference type="GO" id="GO:0000981">
    <property type="term" value="F:DNA-binding transcription factor activity, RNA polymerase II-specific"/>
    <property type="evidence" value="ECO:0007669"/>
    <property type="project" value="TreeGrafter"/>
</dbReference>
<dbReference type="EMBL" id="MU003838">
    <property type="protein sequence ID" value="KAF2717682.1"/>
    <property type="molecule type" value="Genomic_DNA"/>
</dbReference>
<evidence type="ECO:0000313" key="8">
    <source>
        <dbReference type="Proteomes" id="UP000799441"/>
    </source>
</evidence>
<feature type="compositionally biased region" description="Polar residues" evidence="5">
    <location>
        <begin position="262"/>
        <end position="276"/>
    </location>
</feature>
<dbReference type="AlphaFoldDB" id="A0A9P4Q437"/>
<feature type="compositionally biased region" description="Acidic residues" evidence="5">
    <location>
        <begin position="566"/>
        <end position="575"/>
    </location>
</feature>
<evidence type="ECO:0000313" key="7">
    <source>
        <dbReference type="EMBL" id="KAF2717682.1"/>
    </source>
</evidence>
<feature type="region of interest" description="Disordered" evidence="5">
    <location>
        <begin position="518"/>
        <end position="575"/>
    </location>
</feature>
<keyword evidence="4" id="KW-0539">Nucleus</keyword>
<dbReference type="PANTHER" id="PTHR46117:SF3">
    <property type="entry name" value="FI24210P1"/>
    <property type="match status" value="1"/>
</dbReference>
<name>A0A9P4Q437_9PEZI</name>
<sequence>MTIVGQDNLTTFPPFESHTSTSQDPDKHDSPFELTLGDFTEDNCTAAMASTSSPFIKPEPTDFDMSQFMNFNNSNNNNSSNQHQQNFNGQGPMNINPQNLSQSFGQQGMTSSFNMGNSGIADDELLELQIDQGHQGGFDFNNPQHQFGNGMQMNQQSNIYSQTPDGAPIQSPFTHDFNYAQFRPMPGQQFGGGHSMPQQTANFRQHMHHHQMDRKISADARSPGTPHTPGIQNLHIQDMQQGVPQQINRHRQQGSIGGGWDSTPSGHSWNESSPFNSPVEHMHQPQISEVLKSTTHHHKVGTSLPAKMEGGPGYQTQEAKRRRRRESHNLVERRRRDNINERIQDLGNLVPQHRLEDEKVRKHLQTNAPLSPSITNSGLSPPAATSLLATSGGRRATGTGSITQGLPLDDKEKGPNKGDILNGSVAWTRDLMWYLQNKLRQEEELKTHISQLGGVWPYEQSEEEKRMHCEIMEVISKQNQANGGAAFTGYSRAAGTGLRVPGFTNVAGESINSDGQVIGGGSNGSNGFANSGGNAMSPGFQSGSSGVSSGNGGHQQPSFWNGGELKEEDEYNLEM</sequence>
<evidence type="ECO:0000256" key="2">
    <source>
        <dbReference type="ARBA" id="ARBA00023015"/>
    </source>
</evidence>
<comment type="subcellular location">
    <subcellularLocation>
        <location evidence="1">Nucleus</location>
    </subcellularLocation>
</comment>
<comment type="caution">
    <text evidence="7">The sequence shown here is derived from an EMBL/GenBank/DDBJ whole genome shotgun (WGS) entry which is preliminary data.</text>
</comment>
<gene>
    <name evidence="7" type="ORF">K431DRAFT_306685</name>
</gene>
<dbReference type="Pfam" id="PF00010">
    <property type="entry name" value="HLH"/>
    <property type="match status" value="1"/>
</dbReference>
<organism evidence="7 8">
    <name type="scientific">Polychaeton citri CBS 116435</name>
    <dbReference type="NCBI Taxonomy" id="1314669"/>
    <lineage>
        <taxon>Eukaryota</taxon>
        <taxon>Fungi</taxon>
        <taxon>Dikarya</taxon>
        <taxon>Ascomycota</taxon>
        <taxon>Pezizomycotina</taxon>
        <taxon>Dothideomycetes</taxon>
        <taxon>Dothideomycetidae</taxon>
        <taxon>Capnodiales</taxon>
        <taxon>Capnodiaceae</taxon>
        <taxon>Polychaeton</taxon>
    </lineage>
</organism>
<protein>
    <recommendedName>
        <fullName evidence="6">BHLH domain-containing protein</fullName>
    </recommendedName>
</protein>
<evidence type="ECO:0000256" key="4">
    <source>
        <dbReference type="ARBA" id="ARBA00023242"/>
    </source>
</evidence>
<feature type="region of interest" description="Disordered" evidence="5">
    <location>
        <begin position="368"/>
        <end position="421"/>
    </location>
</feature>
<dbReference type="PANTHER" id="PTHR46117">
    <property type="entry name" value="FI24210P1"/>
    <property type="match status" value="1"/>
</dbReference>
<dbReference type="InterPro" id="IPR011598">
    <property type="entry name" value="bHLH_dom"/>
</dbReference>
<dbReference type="Proteomes" id="UP000799441">
    <property type="component" value="Unassembled WGS sequence"/>
</dbReference>
<feature type="compositionally biased region" description="Low complexity" evidence="5">
    <location>
        <begin position="525"/>
        <end position="548"/>
    </location>
</feature>